<reference evidence="1 2" key="1">
    <citation type="submission" date="2014-05" db="EMBL/GenBank/DDBJ databases">
        <title>ATOL: Assembling a taxonomically balanced genome-scale reconstruction of the evolutionary history of the Enterobacteriaceae.</title>
        <authorList>
            <person name="Plunkett G.III."/>
            <person name="Neeno-Eckwall E.C."/>
            <person name="Glasner J.D."/>
            <person name="Perna N.T."/>
        </authorList>
    </citation>
    <scope>NUCLEOTIDE SEQUENCE [LARGE SCALE GENOMIC DNA]</scope>
    <source>
        <strain evidence="1 2">ATCC 33852</strain>
    </source>
</reference>
<dbReference type="EMBL" id="JMPJ01000052">
    <property type="protein sequence ID" value="KFC81007.1"/>
    <property type="molecule type" value="Genomic_DNA"/>
</dbReference>
<accession>A0A085GBB2</accession>
<dbReference type="InterPro" id="IPR011055">
    <property type="entry name" value="Dup_hybrid_motif"/>
</dbReference>
<dbReference type="InterPro" id="IPR023346">
    <property type="entry name" value="Lysozyme-like_dom_sf"/>
</dbReference>
<keyword evidence="1" id="KW-0808">Transferase</keyword>
<organism evidence="1 2">
    <name type="scientific">Ewingella americana (strain ATCC 33852 / DSM 4580 / CCUG 14506 / JCM 5911 / LMG 7869 / NCTC 12157 / CDC 1468-78)</name>
    <dbReference type="NCBI Taxonomy" id="910964"/>
    <lineage>
        <taxon>Bacteria</taxon>
        <taxon>Pseudomonadati</taxon>
        <taxon>Pseudomonadota</taxon>
        <taxon>Gammaproteobacteria</taxon>
        <taxon>Enterobacterales</taxon>
        <taxon>Yersiniaceae</taxon>
        <taxon>Ewingella</taxon>
    </lineage>
</organism>
<dbReference type="Gene3D" id="1.10.530.10">
    <property type="match status" value="1"/>
</dbReference>
<dbReference type="OrthoDB" id="6444570at2"/>
<name>A0A085GBB2_EWIA3</name>
<dbReference type="CDD" id="cd12797">
    <property type="entry name" value="M23_peptidase"/>
    <property type="match status" value="1"/>
</dbReference>
<dbReference type="Proteomes" id="UP000028640">
    <property type="component" value="Unassembled WGS sequence"/>
</dbReference>
<sequence>MIISPPFLRNRDASQSDAGWVDAMMPVSSSRGYPLNASDSWHGGIHISHTDSGAVPNKVRAIADGTVESFRIPSKPWKRDQFPLKYSPIRGTDDGYVLLKHETEIGSGEDGKIVFYSLYMHLKHLEAEIHTGSKIYRKAPIGSSGMTDGKNEFHFQIFCDDANISKLVGRATGKLNINENGRTDAIYGDIHFYLPAGTKFYEARPSANTDITTNLNEIHTSEVPLYASMSFSKGACTMITRQACANAEDAFEIVGSPLVNADGKDYEYNLYKTATSRYPQSPSAGYELLRFGRIINTEHETLVPATAPLWMTVNYPGGQGVVNLAVAAVKKFSDADFPHWAGWQLVNDDKDTHSQCNSAAIRKLREENRYAAQSRKLICCMPFEWEKSTIDARYKWLMTGLPWEQCTPEKTAIWRIPVTNESKDRVLMNEKDYDRFKQHAEALCFDSGALGSGKVWHFDPRGFIEHFRKCGWLDCKIIKEVMAANTNKKNKNALTTIQDITLQYYVDINKLMNKYNLSGANRICHFLGQGAVESGYLLSMQEASQQQNVVNGVQKGGNIVEISTYNETTELGHWYGLLDTEKDKYFYEKKYNSRGGYITGSYSWINGNCGDVDAQKFRGRGFKMLTGLDTYASYWVYRGWLSVKDFDKYWWDDPAYKNKKSAAMKKRPPKIDSPQRVTENTYNCIDTGAFFIACFKSKVLKIMDEDSSEVSDDNNIIERVTKRINGGDKGIAERKIATKKAKEVIDDQI</sequence>
<dbReference type="eggNOG" id="COG0739">
    <property type="taxonomic scope" value="Bacteria"/>
</dbReference>
<proteinExistence type="predicted"/>
<keyword evidence="2" id="KW-1185">Reference proteome</keyword>
<dbReference type="STRING" id="910964.GEAM_1876"/>
<dbReference type="AlphaFoldDB" id="A0A085GBB2"/>
<dbReference type="SUPFAM" id="SSF53955">
    <property type="entry name" value="Lysozyme-like"/>
    <property type="match status" value="1"/>
</dbReference>
<keyword evidence="1" id="KW-0418">Kinase</keyword>
<gene>
    <name evidence="1" type="ORF">GEAM_1876</name>
</gene>
<dbReference type="eggNOG" id="COG3179">
    <property type="taxonomic scope" value="Bacteria"/>
</dbReference>
<dbReference type="GO" id="GO:0016301">
    <property type="term" value="F:kinase activity"/>
    <property type="evidence" value="ECO:0007669"/>
    <property type="project" value="UniProtKB-KW"/>
</dbReference>
<comment type="caution">
    <text evidence="1">The sequence shown here is derived from an EMBL/GenBank/DDBJ whole genome shotgun (WGS) entry which is preliminary data.</text>
</comment>
<dbReference type="Gene3D" id="2.70.70.10">
    <property type="entry name" value="Glucose Permease (Domain IIA)"/>
    <property type="match status" value="1"/>
</dbReference>
<dbReference type="GeneID" id="78380223"/>
<protein>
    <submittedName>
        <fullName evidence="1">Putative kinase</fullName>
    </submittedName>
</protein>
<evidence type="ECO:0000313" key="2">
    <source>
        <dbReference type="Proteomes" id="UP000028640"/>
    </source>
</evidence>
<evidence type="ECO:0000313" key="1">
    <source>
        <dbReference type="EMBL" id="KFC81007.1"/>
    </source>
</evidence>
<dbReference type="RefSeq" id="WP_034790866.1">
    <property type="nucleotide sequence ID" value="NZ_JMPJ01000052.1"/>
</dbReference>